<evidence type="ECO:0000259" key="2">
    <source>
        <dbReference type="Pfam" id="PF16903"/>
    </source>
</evidence>
<dbReference type="Pfam" id="PF04451">
    <property type="entry name" value="Capsid_NCLDV"/>
    <property type="match status" value="2"/>
</dbReference>
<dbReference type="Pfam" id="PF16903">
    <property type="entry name" value="Capsid_N"/>
    <property type="match status" value="1"/>
</dbReference>
<evidence type="ECO:0000259" key="1">
    <source>
        <dbReference type="Pfam" id="PF04451"/>
    </source>
</evidence>
<dbReference type="Gene3D" id="2.70.9.10">
    <property type="entry name" value="Adenovirus Type 2 Hexon, domain 4"/>
    <property type="match status" value="1"/>
</dbReference>
<dbReference type="InterPro" id="IPR007542">
    <property type="entry name" value="MCP_C"/>
</dbReference>
<feature type="domain" description="Major capsid protein N-terminal" evidence="2">
    <location>
        <begin position="26"/>
        <end position="223"/>
    </location>
</feature>
<organism evidence="3 4">
    <name type="scientific">Blyttiomyces helicus</name>
    <dbReference type="NCBI Taxonomy" id="388810"/>
    <lineage>
        <taxon>Eukaryota</taxon>
        <taxon>Fungi</taxon>
        <taxon>Fungi incertae sedis</taxon>
        <taxon>Chytridiomycota</taxon>
        <taxon>Chytridiomycota incertae sedis</taxon>
        <taxon>Chytridiomycetes</taxon>
        <taxon>Chytridiomycetes incertae sedis</taxon>
        <taxon>Blyttiomyces</taxon>
    </lineage>
</organism>
<dbReference type="InterPro" id="IPR016112">
    <property type="entry name" value="VP_dsDNA_II"/>
</dbReference>
<reference evidence="4" key="1">
    <citation type="journal article" date="2018" name="Nat. Microbiol.">
        <title>Leveraging single-cell genomics to expand the fungal tree of life.</title>
        <authorList>
            <person name="Ahrendt S.R."/>
            <person name="Quandt C.A."/>
            <person name="Ciobanu D."/>
            <person name="Clum A."/>
            <person name="Salamov A."/>
            <person name="Andreopoulos B."/>
            <person name="Cheng J.F."/>
            <person name="Woyke T."/>
            <person name="Pelin A."/>
            <person name="Henrissat B."/>
            <person name="Reynolds N.K."/>
            <person name="Benny G.L."/>
            <person name="Smith M.E."/>
            <person name="James T.Y."/>
            <person name="Grigoriev I.V."/>
        </authorList>
    </citation>
    <scope>NUCLEOTIDE SEQUENCE [LARGE SCALE GENOMIC DNA]</scope>
</reference>
<proteinExistence type="predicted"/>
<sequence length="372" mass="41619">MFSGGLLQLVAYGSQDVYISGSPQITFFRVVYRLHTNFAMESMEQSFTGNADFGRKVPYLVARNGDLIHKAYLEIDFPALTANSGQTVAWTRNIGHVLISEISVEIGGAIIDKHYSNWLTIYNELTQVAEKEDGFNVLIGNTAALTTPAATIPAAEIYVPLIFRFNRNRGLALPLIALMYHDVKINISLRPSVECYVTSDNNPLATIPVLQNVSLYIDYIFLDVPERRMFSQMNHEYLIEQLQFNGEESYSNASIVQKLNFSHPTKELIWVIQPDANIVGGANSARAAAYFNLLQSYYHHTRYPFTGIYLFSFALEPEKHQPSGSINMSRIEGVNLKMTLSTGTSPIHVYPYAVNYNVLRITSGMGGLAYAN</sequence>
<feature type="domain" description="Major capsid protein C-terminal" evidence="1">
    <location>
        <begin position="226"/>
        <end position="277"/>
    </location>
</feature>
<dbReference type="InterPro" id="IPR038519">
    <property type="entry name" value="MCP_C_sf"/>
</dbReference>
<protein>
    <submittedName>
        <fullName evidence="3">Group II dsDNA virus coat/capsid protein</fullName>
    </submittedName>
</protein>
<keyword evidence="4" id="KW-1185">Reference proteome</keyword>
<name>A0A4P9WHI5_9FUNG</name>
<evidence type="ECO:0000313" key="3">
    <source>
        <dbReference type="EMBL" id="RKO90550.1"/>
    </source>
</evidence>
<dbReference type="Proteomes" id="UP000269721">
    <property type="component" value="Unassembled WGS sequence"/>
</dbReference>
<dbReference type="GO" id="GO:0005198">
    <property type="term" value="F:structural molecule activity"/>
    <property type="evidence" value="ECO:0007669"/>
    <property type="project" value="InterPro"/>
</dbReference>
<dbReference type="Gene3D" id="2.70.9.20">
    <property type="entry name" value="Major capsid protein Vp54"/>
    <property type="match status" value="2"/>
</dbReference>
<dbReference type="SUPFAM" id="SSF49749">
    <property type="entry name" value="Group II dsDNA viruses VP"/>
    <property type="match status" value="2"/>
</dbReference>
<dbReference type="AlphaFoldDB" id="A0A4P9WHI5"/>
<dbReference type="EMBL" id="KZ995500">
    <property type="protein sequence ID" value="RKO90550.1"/>
    <property type="molecule type" value="Genomic_DNA"/>
</dbReference>
<dbReference type="OrthoDB" id="2123341at2759"/>
<dbReference type="InterPro" id="IPR031654">
    <property type="entry name" value="Capsid_N"/>
</dbReference>
<feature type="domain" description="Major capsid protein C-terminal" evidence="1">
    <location>
        <begin position="285"/>
        <end position="367"/>
    </location>
</feature>
<gene>
    <name evidence="3" type="ORF">BDK51DRAFT_43153</name>
</gene>
<evidence type="ECO:0000313" key="4">
    <source>
        <dbReference type="Proteomes" id="UP000269721"/>
    </source>
</evidence>
<accession>A0A4P9WHI5</accession>